<protein>
    <recommendedName>
        <fullName evidence="2">Type A2 lantipeptide</fullName>
    </recommendedName>
</protein>
<dbReference type="EMBL" id="JAAGMD010000542">
    <property type="protein sequence ID" value="NEA88087.1"/>
    <property type="molecule type" value="Genomic_DNA"/>
</dbReference>
<evidence type="ECO:0008006" key="2">
    <source>
        <dbReference type="Google" id="ProtNLM"/>
    </source>
</evidence>
<comment type="caution">
    <text evidence="1">The sequence shown here is derived from an EMBL/GenBank/DDBJ whole genome shotgun (WGS) entry which is preliminary data.</text>
</comment>
<dbReference type="RefSeq" id="WP_164335660.1">
    <property type="nucleotide sequence ID" value="NZ_JAAGMD010000542.1"/>
</dbReference>
<accession>A0A6G3QY25</accession>
<organism evidence="1">
    <name type="scientific">Streptomyces sp. SID14436</name>
    <dbReference type="NCBI Taxonomy" id="2706070"/>
    <lineage>
        <taxon>Bacteria</taxon>
        <taxon>Bacillati</taxon>
        <taxon>Actinomycetota</taxon>
        <taxon>Actinomycetes</taxon>
        <taxon>Kitasatosporales</taxon>
        <taxon>Streptomycetaceae</taxon>
        <taxon>Streptomyces</taxon>
    </lineage>
</organism>
<evidence type="ECO:0000313" key="1">
    <source>
        <dbReference type="EMBL" id="NEA88087.1"/>
    </source>
</evidence>
<proteinExistence type="predicted"/>
<name>A0A6G3QY25_9ACTN</name>
<reference evidence="1" key="1">
    <citation type="submission" date="2020-01" db="EMBL/GenBank/DDBJ databases">
        <title>Insect and environment-associated Actinomycetes.</title>
        <authorList>
            <person name="Currrie C."/>
            <person name="Chevrette M."/>
            <person name="Carlson C."/>
            <person name="Stubbendieck R."/>
            <person name="Wendt-Pienkowski E."/>
        </authorList>
    </citation>
    <scope>NUCLEOTIDE SEQUENCE</scope>
    <source>
        <strain evidence="1">SID14436</strain>
    </source>
</reference>
<dbReference type="AlphaFoldDB" id="A0A6G3QY25"/>
<gene>
    <name evidence="1" type="ORF">G3I53_19110</name>
</gene>
<sequence length="76" mass="7247">MNLAPQVETAELADAELDALAGGQAGSAGFALGLHAAPGSLGLHVEAGDVAVSAGVGASVSASGFSADGHLHTTMY</sequence>